<dbReference type="AlphaFoldDB" id="A0A1J4NPT3"/>
<proteinExistence type="predicted"/>
<evidence type="ECO:0000313" key="2">
    <source>
        <dbReference type="Proteomes" id="UP000034196"/>
    </source>
</evidence>
<gene>
    <name evidence="1" type="ORF">WN71_034960</name>
</gene>
<keyword evidence="2" id="KW-1185">Reference proteome</keyword>
<dbReference type="Proteomes" id="UP000034196">
    <property type="component" value="Unassembled WGS sequence"/>
</dbReference>
<evidence type="ECO:0000313" key="1">
    <source>
        <dbReference type="EMBL" id="OIJ63277.1"/>
    </source>
</evidence>
<dbReference type="OrthoDB" id="3872177at2"/>
<reference evidence="1" key="1">
    <citation type="submission" date="2016-10" db="EMBL/GenBank/DDBJ databases">
        <title>Genome sequence of Streptomyces mangrovisoli MUSC 149.</title>
        <authorList>
            <person name="Lee L.-H."/>
            <person name="Ser H.-L."/>
        </authorList>
    </citation>
    <scope>NUCLEOTIDE SEQUENCE [LARGE SCALE GENOMIC DNA]</scope>
    <source>
        <strain evidence="1">MUSC 149</strain>
    </source>
</reference>
<protein>
    <submittedName>
        <fullName evidence="1">Uncharacterized protein</fullName>
    </submittedName>
</protein>
<dbReference type="RefSeq" id="WP_046588279.1">
    <property type="nucleotide sequence ID" value="NZ_LAVA02000108.1"/>
</dbReference>
<accession>A0A1J4NPT3</accession>
<dbReference type="STRING" id="1428628.WN71_034960"/>
<name>A0A1J4NPT3_9ACTN</name>
<organism evidence="1 2">
    <name type="scientific">Streptomyces mangrovisoli</name>
    <dbReference type="NCBI Taxonomy" id="1428628"/>
    <lineage>
        <taxon>Bacteria</taxon>
        <taxon>Bacillati</taxon>
        <taxon>Actinomycetota</taxon>
        <taxon>Actinomycetes</taxon>
        <taxon>Kitasatosporales</taxon>
        <taxon>Streptomycetaceae</taxon>
        <taxon>Streptomyces</taxon>
    </lineage>
</organism>
<sequence length="222" mass="23113">MDAVAGGGGGEPATGGVDLQTVGLALIADGIDKALGELGKLGFLDKVGWSGAGRGFDDLEMDALTIGGDTVGAAFHTFCERWQWGVRSLVAEGNGFAQAIGLSAGTMYQTDQTVKNSLKVGLNSLEGDPYATEQQVENKSWSQLATPGWTDPDYSARSFEDGAKNSEQVLKGMGRDIATDEVLPGVELGPLATGMDKDDYNAAVDHSLGLDQQSQPTQKGQG</sequence>
<comment type="caution">
    <text evidence="1">The sequence shown here is derived from an EMBL/GenBank/DDBJ whole genome shotgun (WGS) entry which is preliminary data.</text>
</comment>
<dbReference type="EMBL" id="LAVA02000108">
    <property type="protein sequence ID" value="OIJ63277.1"/>
    <property type="molecule type" value="Genomic_DNA"/>
</dbReference>